<dbReference type="AlphaFoldDB" id="A0AAD3CNU0"/>
<keyword evidence="1" id="KW-0812">Transmembrane</keyword>
<dbReference type="PROSITE" id="PS51257">
    <property type="entry name" value="PROKAR_LIPOPROTEIN"/>
    <property type="match status" value="1"/>
</dbReference>
<organism evidence="3 4">
    <name type="scientific">Chaetoceros tenuissimus</name>
    <dbReference type="NCBI Taxonomy" id="426638"/>
    <lineage>
        <taxon>Eukaryota</taxon>
        <taxon>Sar</taxon>
        <taxon>Stramenopiles</taxon>
        <taxon>Ochrophyta</taxon>
        <taxon>Bacillariophyta</taxon>
        <taxon>Coscinodiscophyceae</taxon>
        <taxon>Chaetocerotophycidae</taxon>
        <taxon>Chaetocerotales</taxon>
        <taxon>Chaetocerotaceae</taxon>
        <taxon>Chaetoceros</taxon>
    </lineage>
</organism>
<keyword evidence="1" id="KW-1133">Transmembrane helix</keyword>
<reference evidence="3 4" key="1">
    <citation type="journal article" date="2021" name="Sci. Rep.">
        <title>The genome of the diatom Chaetoceros tenuissimus carries an ancient integrated fragment of an extant virus.</title>
        <authorList>
            <person name="Hongo Y."/>
            <person name="Kimura K."/>
            <person name="Takaki Y."/>
            <person name="Yoshida Y."/>
            <person name="Baba S."/>
            <person name="Kobayashi G."/>
            <person name="Nagasaki K."/>
            <person name="Hano T."/>
            <person name="Tomaru Y."/>
        </authorList>
    </citation>
    <scope>NUCLEOTIDE SEQUENCE [LARGE SCALE GENOMIC DNA]</scope>
    <source>
        <strain evidence="3 4">NIES-3715</strain>
    </source>
</reference>
<proteinExistence type="predicted"/>
<accession>A0AAD3CNU0</accession>
<feature type="chain" id="PRO_5042289596" evidence="2">
    <location>
        <begin position="22"/>
        <end position="286"/>
    </location>
</feature>
<evidence type="ECO:0000256" key="1">
    <source>
        <dbReference type="SAM" id="Phobius"/>
    </source>
</evidence>
<feature type="signal peptide" evidence="2">
    <location>
        <begin position="1"/>
        <end position="21"/>
    </location>
</feature>
<feature type="transmembrane region" description="Helical" evidence="1">
    <location>
        <begin position="257"/>
        <end position="276"/>
    </location>
</feature>
<keyword evidence="1" id="KW-0472">Membrane</keyword>
<dbReference type="Proteomes" id="UP001054902">
    <property type="component" value="Unassembled WGS sequence"/>
</dbReference>
<evidence type="ECO:0000313" key="4">
    <source>
        <dbReference type="Proteomes" id="UP001054902"/>
    </source>
</evidence>
<sequence>MIKLIHVLILHLAFGVGCVDAFHHFGSVGVGQRRLCVENDFDSSRSIAASRLHMAEVAALSTSGDVVPKNTSKQLIPKSTISVLLDFSVHVWHAIASTLEGSNEILILSSSIVPSEQPNSVYEGYFADPIHPYCIRNIDVSPDGTRFTFTGSDVGNEGDPIARGCSQKEQEKFGSRTSKFDGIINDDGTIYSELLEGHWESAGTNRAAQKYADVDGIRLKNNNKWVKLEKAEDVLTFPDTYKSSNGMNPILEEVTKWVFVLYIVGSLAAGAVELFGRYLTISERNQ</sequence>
<keyword evidence="2" id="KW-0732">Signal</keyword>
<name>A0AAD3CNU0_9STRA</name>
<gene>
    <name evidence="3" type="ORF">CTEN210_04981</name>
</gene>
<comment type="caution">
    <text evidence="3">The sequence shown here is derived from an EMBL/GenBank/DDBJ whole genome shotgun (WGS) entry which is preliminary data.</text>
</comment>
<protein>
    <submittedName>
        <fullName evidence="3">Uncharacterized protein</fullName>
    </submittedName>
</protein>
<evidence type="ECO:0000313" key="3">
    <source>
        <dbReference type="EMBL" id="GFH48505.1"/>
    </source>
</evidence>
<dbReference type="EMBL" id="BLLK01000028">
    <property type="protein sequence ID" value="GFH48505.1"/>
    <property type="molecule type" value="Genomic_DNA"/>
</dbReference>
<keyword evidence="4" id="KW-1185">Reference proteome</keyword>
<evidence type="ECO:0000256" key="2">
    <source>
        <dbReference type="SAM" id="SignalP"/>
    </source>
</evidence>